<evidence type="ECO:0000313" key="2">
    <source>
        <dbReference type="Proteomes" id="UP001589943"/>
    </source>
</evidence>
<dbReference type="RefSeq" id="WP_379480007.1">
    <property type="nucleotide sequence ID" value="NZ_JBHLTL010000001.1"/>
</dbReference>
<name>A0ABV6PFB8_9SPHN</name>
<dbReference type="Proteomes" id="UP001589943">
    <property type="component" value="Unassembled WGS sequence"/>
</dbReference>
<proteinExistence type="predicted"/>
<sequence length="51" mass="5990">MRTRLSICAKKVRYASRQHALLAAAGADTPLRPYRCDRCFRFHLTSRIRVR</sequence>
<comment type="caution">
    <text evidence="1">The sequence shown here is derived from an EMBL/GenBank/DDBJ whole genome shotgun (WGS) entry which is preliminary data.</text>
</comment>
<evidence type="ECO:0000313" key="1">
    <source>
        <dbReference type="EMBL" id="MFC0588509.1"/>
    </source>
</evidence>
<dbReference type="EMBL" id="JBHLTL010000001">
    <property type="protein sequence ID" value="MFC0588509.1"/>
    <property type="molecule type" value="Genomic_DNA"/>
</dbReference>
<protein>
    <submittedName>
        <fullName evidence="1">Uncharacterized protein</fullName>
    </submittedName>
</protein>
<reference evidence="1 2" key="1">
    <citation type="submission" date="2024-09" db="EMBL/GenBank/DDBJ databases">
        <authorList>
            <person name="Sun Q."/>
            <person name="Mori K."/>
        </authorList>
    </citation>
    <scope>NUCLEOTIDE SEQUENCE [LARGE SCALE GENOMIC DNA]</scope>
    <source>
        <strain evidence="1 2">NCAIM B.02537</strain>
    </source>
</reference>
<organism evidence="1 2">
    <name type="scientific">Novosphingobium aquiterrae</name>
    <dbReference type="NCBI Taxonomy" id="624388"/>
    <lineage>
        <taxon>Bacteria</taxon>
        <taxon>Pseudomonadati</taxon>
        <taxon>Pseudomonadota</taxon>
        <taxon>Alphaproteobacteria</taxon>
        <taxon>Sphingomonadales</taxon>
        <taxon>Sphingomonadaceae</taxon>
        <taxon>Novosphingobium</taxon>
    </lineage>
</organism>
<accession>A0ABV6PFB8</accession>
<keyword evidence="2" id="KW-1185">Reference proteome</keyword>
<gene>
    <name evidence="1" type="ORF">ACFFF7_03695</name>
</gene>